<dbReference type="PANTHER" id="PTHR11562:SF17">
    <property type="entry name" value="RE54080P-RELATED"/>
    <property type="match status" value="1"/>
</dbReference>
<dbReference type="EMBL" id="CP048685">
    <property type="protein sequence ID" value="QPJ62992.1"/>
    <property type="molecule type" value="Genomic_DNA"/>
</dbReference>
<keyword evidence="3" id="KW-0864">Zinc transport</keyword>
<dbReference type="InterPro" id="IPR002524">
    <property type="entry name" value="Cation_efflux"/>
</dbReference>
<evidence type="ECO:0000313" key="8">
    <source>
        <dbReference type="EMBL" id="QPJ62992.1"/>
    </source>
</evidence>
<feature type="transmembrane region" description="Helical" evidence="6">
    <location>
        <begin position="153"/>
        <end position="170"/>
    </location>
</feature>
<evidence type="ECO:0000256" key="3">
    <source>
        <dbReference type="ARBA" id="ARBA00022906"/>
    </source>
</evidence>
<feature type="transmembrane region" description="Helical" evidence="6">
    <location>
        <begin position="113"/>
        <end position="133"/>
    </location>
</feature>
<organism evidence="8 9">
    <name type="scientific">Candidatus Nitronauta litoralis</name>
    <dbReference type="NCBI Taxonomy" id="2705533"/>
    <lineage>
        <taxon>Bacteria</taxon>
        <taxon>Pseudomonadati</taxon>
        <taxon>Nitrospinota/Tectimicrobiota group</taxon>
        <taxon>Nitrospinota</taxon>
        <taxon>Nitrospinia</taxon>
        <taxon>Nitrospinales</taxon>
        <taxon>Nitrospinaceae</taxon>
        <taxon>Candidatus Nitronauta</taxon>
    </lineage>
</organism>
<feature type="transmembrane region" description="Helical" evidence="6">
    <location>
        <begin position="49"/>
        <end position="70"/>
    </location>
</feature>
<dbReference type="GO" id="GO:0005385">
    <property type="term" value="F:zinc ion transmembrane transporter activity"/>
    <property type="evidence" value="ECO:0007669"/>
    <property type="project" value="TreeGrafter"/>
</dbReference>
<dbReference type="SUPFAM" id="SSF161111">
    <property type="entry name" value="Cation efflux protein transmembrane domain-like"/>
    <property type="match status" value="1"/>
</dbReference>
<gene>
    <name evidence="8" type="ORF">G3M70_14350</name>
</gene>
<evidence type="ECO:0000256" key="6">
    <source>
        <dbReference type="SAM" id="Phobius"/>
    </source>
</evidence>
<dbReference type="NCBIfam" id="TIGR01297">
    <property type="entry name" value="CDF"/>
    <property type="match status" value="1"/>
</dbReference>
<evidence type="ECO:0000256" key="4">
    <source>
        <dbReference type="ARBA" id="ARBA00022989"/>
    </source>
</evidence>
<comment type="subcellular location">
    <subcellularLocation>
        <location evidence="1">Membrane</location>
        <topology evidence="1">Multi-pass membrane protein</topology>
    </subcellularLocation>
</comment>
<evidence type="ECO:0000313" key="9">
    <source>
        <dbReference type="Proteomes" id="UP000594688"/>
    </source>
</evidence>
<dbReference type="Gene3D" id="1.20.1510.10">
    <property type="entry name" value="Cation efflux protein transmembrane domain"/>
    <property type="match status" value="1"/>
</dbReference>
<keyword evidence="4 6" id="KW-1133">Transmembrane helix</keyword>
<evidence type="ECO:0000256" key="2">
    <source>
        <dbReference type="ARBA" id="ARBA00022692"/>
    </source>
</evidence>
<proteinExistence type="predicted"/>
<dbReference type="Proteomes" id="UP000594688">
    <property type="component" value="Chromosome"/>
</dbReference>
<dbReference type="InterPro" id="IPR027469">
    <property type="entry name" value="Cation_efflux_TMD_sf"/>
</dbReference>
<dbReference type="GO" id="GO:0005886">
    <property type="term" value="C:plasma membrane"/>
    <property type="evidence" value="ECO:0007669"/>
    <property type="project" value="TreeGrafter"/>
</dbReference>
<evidence type="ECO:0000256" key="1">
    <source>
        <dbReference type="ARBA" id="ARBA00004141"/>
    </source>
</evidence>
<evidence type="ECO:0000259" key="7">
    <source>
        <dbReference type="Pfam" id="PF01545"/>
    </source>
</evidence>
<feature type="transmembrane region" description="Helical" evidence="6">
    <location>
        <begin position="82"/>
        <end position="101"/>
    </location>
</feature>
<feature type="transmembrane region" description="Helical" evidence="6">
    <location>
        <begin position="176"/>
        <end position="194"/>
    </location>
</feature>
<dbReference type="InterPro" id="IPR050681">
    <property type="entry name" value="CDF/SLC30A"/>
</dbReference>
<dbReference type="InterPro" id="IPR058533">
    <property type="entry name" value="Cation_efflux_TM"/>
</dbReference>
<dbReference type="AlphaFoldDB" id="A0A7T0BYS2"/>
<dbReference type="KEGG" id="nli:G3M70_14350"/>
<accession>A0A7T0BYS2</accession>
<feature type="domain" description="Cation efflux protein transmembrane" evidence="7">
    <location>
        <begin position="23"/>
        <end position="201"/>
    </location>
</feature>
<dbReference type="PANTHER" id="PTHR11562">
    <property type="entry name" value="CATION EFFLUX PROTEIN/ ZINC TRANSPORTER"/>
    <property type="match status" value="1"/>
</dbReference>
<keyword evidence="5 6" id="KW-0472">Membrane</keyword>
<keyword evidence="3" id="KW-0862">Zinc</keyword>
<keyword evidence="2 6" id="KW-0812">Transmembrane</keyword>
<evidence type="ECO:0000256" key="5">
    <source>
        <dbReference type="ARBA" id="ARBA00023136"/>
    </source>
</evidence>
<feature type="transmembrane region" description="Helical" evidence="6">
    <location>
        <begin position="22"/>
        <end position="43"/>
    </location>
</feature>
<keyword evidence="3" id="KW-0813">Transport</keyword>
<keyword evidence="3" id="KW-0406">Ion transport</keyword>
<sequence length="212" mass="23422">MSSCSSNCGEDLNDILKNHRKILWVVLWVNLGMFFVEIAFGWVGKSHALWADSLDMLGDALVFGASILVLKAGEKWKARAALGKGILMGVLSIGLFLSAIFRFLEPLKPDPEIIGGVGALALVANIICAFCLFQYRNQDLNMRSTWLCARNDILANLGVIIAAWGIYMFHSPWPDIVVAILICLFVLNSSISIIKEAQKELSEFKTFLKKTA</sequence>
<protein>
    <submittedName>
        <fullName evidence="8">Cation transporter</fullName>
    </submittedName>
</protein>
<reference evidence="8 9" key="1">
    <citation type="submission" date="2020-02" db="EMBL/GenBank/DDBJ databases">
        <title>Genomic and physiological characterization of two novel Nitrospinaceae genera.</title>
        <authorList>
            <person name="Mueller A.J."/>
            <person name="Jung M.-Y."/>
            <person name="Strachan C.R."/>
            <person name="Herbold C.W."/>
            <person name="Kirkegaard R.H."/>
            <person name="Daims H."/>
        </authorList>
    </citation>
    <scope>NUCLEOTIDE SEQUENCE [LARGE SCALE GENOMIC DNA]</scope>
    <source>
        <strain evidence="8">EB</strain>
    </source>
</reference>
<dbReference type="Pfam" id="PF01545">
    <property type="entry name" value="Cation_efflux"/>
    <property type="match status" value="1"/>
</dbReference>
<name>A0A7T0BYS2_9BACT</name>